<comment type="caution">
    <text evidence="2">The sequence shown here is derived from an EMBL/GenBank/DDBJ whole genome shotgun (WGS) entry which is preliminary data.</text>
</comment>
<protein>
    <submittedName>
        <fullName evidence="2">Uncharacterized protein</fullName>
    </submittedName>
</protein>
<evidence type="ECO:0000313" key="2">
    <source>
        <dbReference type="EMBL" id="GGJ83557.1"/>
    </source>
</evidence>
<feature type="transmembrane region" description="Helical" evidence="1">
    <location>
        <begin position="34"/>
        <end position="53"/>
    </location>
</feature>
<keyword evidence="1" id="KW-1133">Transmembrane helix</keyword>
<dbReference type="AlphaFoldDB" id="A0A917UT50"/>
<accession>A0A917UT50</accession>
<reference evidence="2" key="2">
    <citation type="submission" date="2020-09" db="EMBL/GenBank/DDBJ databases">
        <authorList>
            <person name="Sun Q."/>
            <person name="Zhou Y."/>
        </authorList>
    </citation>
    <scope>NUCLEOTIDE SEQUENCE</scope>
    <source>
        <strain evidence="2">CGMCC 1.8984</strain>
    </source>
</reference>
<keyword evidence="3" id="KW-1185">Reference proteome</keyword>
<gene>
    <name evidence="2" type="ORF">GCM10011372_22420</name>
</gene>
<proteinExistence type="predicted"/>
<keyword evidence="1" id="KW-0472">Membrane</keyword>
<name>A0A917UT50_9MICO</name>
<dbReference type="EMBL" id="BMMD01000012">
    <property type="protein sequence ID" value="GGJ83557.1"/>
    <property type="molecule type" value="Genomic_DNA"/>
</dbReference>
<dbReference type="Proteomes" id="UP000636956">
    <property type="component" value="Unassembled WGS sequence"/>
</dbReference>
<evidence type="ECO:0000256" key="1">
    <source>
        <dbReference type="SAM" id="Phobius"/>
    </source>
</evidence>
<keyword evidence="1" id="KW-0812">Transmembrane</keyword>
<reference evidence="2" key="1">
    <citation type="journal article" date="2014" name="Int. J. Syst. Evol. Microbiol.">
        <title>Complete genome sequence of Corynebacterium casei LMG S-19264T (=DSM 44701T), isolated from a smear-ripened cheese.</title>
        <authorList>
            <consortium name="US DOE Joint Genome Institute (JGI-PGF)"/>
            <person name="Walter F."/>
            <person name="Albersmeier A."/>
            <person name="Kalinowski J."/>
            <person name="Ruckert C."/>
        </authorList>
    </citation>
    <scope>NUCLEOTIDE SEQUENCE</scope>
    <source>
        <strain evidence="2">CGMCC 1.8984</strain>
    </source>
</reference>
<sequence>MRATRVNGCPAVATTVILAASSLRDPAVDGSANAIGETTVALLLGVAAGLLVGPLRMRRQRPSEA</sequence>
<evidence type="ECO:0000313" key="3">
    <source>
        <dbReference type="Proteomes" id="UP000636956"/>
    </source>
</evidence>
<dbReference type="RefSeq" id="WP_188743528.1">
    <property type="nucleotide sequence ID" value="NZ_BAABFW010000006.1"/>
</dbReference>
<organism evidence="2 3">
    <name type="scientific">Agromyces bauzanensis</name>
    <dbReference type="NCBI Taxonomy" id="1308924"/>
    <lineage>
        <taxon>Bacteria</taxon>
        <taxon>Bacillati</taxon>
        <taxon>Actinomycetota</taxon>
        <taxon>Actinomycetes</taxon>
        <taxon>Micrococcales</taxon>
        <taxon>Microbacteriaceae</taxon>
        <taxon>Agromyces</taxon>
    </lineage>
</organism>